<name>R4Z6A6_9ACTN</name>
<evidence type="ECO:0000259" key="1">
    <source>
        <dbReference type="Pfam" id="PF12102"/>
    </source>
</evidence>
<protein>
    <submittedName>
        <fullName evidence="3">Uncharacterized protein</fullName>
    </submittedName>
</protein>
<proteinExistence type="predicted"/>
<organism evidence="3 4">
    <name type="scientific">Candidatus Neomicrothrix parvicella RN1</name>
    <dbReference type="NCBI Taxonomy" id="1229780"/>
    <lineage>
        <taxon>Bacteria</taxon>
        <taxon>Bacillati</taxon>
        <taxon>Actinomycetota</taxon>
        <taxon>Acidimicrobiia</taxon>
        <taxon>Acidimicrobiales</taxon>
        <taxon>Microthrixaceae</taxon>
        <taxon>Candidatus Neomicrothrix</taxon>
    </lineage>
</organism>
<feature type="domain" description="Type IV methyl-directed restriction enzyme EcoKMcrB subunit DNA-binding" evidence="1">
    <location>
        <begin position="30"/>
        <end position="174"/>
    </location>
</feature>
<evidence type="ECO:0000313" key="3">
    <source>
        <dbReference type="EMBL" id="CCM64357.1"/>
    </source>
</evidence>
<accession>R4Z6A6</accession>
<dbReference type="EMBL" id="CANL01000031">
    <property type="protein sequence ID" value="CCM64357.1"/>
    <property type="molecule type" value="Genomic_DNA"/>
</dbReference>
<keyword evidence="4" id="KW-1185">Reference proteome</keyword>
<dbReference type="HOGENOM" id="CLU_753615_0_0_11"/>
<dbReference type="Pfam" id="PF13020">
    <property type="entry name" value="NOV_C"/>
    <property type="match status" value="1"/>
</dbReference>
<evidence type="ECO:0000259" key="2">
    <source>
        <dbReference type="Pfam" id="PF13020"/>
    </source>
</evidence>
<sequence>MSNVRDWLQDHPALLPGAAGTVWSVADGGTNGNAAYVPWVRVFDSSRWRHAAQGLNIGWFFSGSGETVNLSLLVATSTYGATGRTRHRSDRGAIQAEAEQLRSHLELPGRLRSDGVDEIDLGLAHKLGDGLNAGAVRRVQNYEAAHVCGFRYQRHQIPDDETLLSDQHTLLRILLDASQEDGAALRPNGAPRTEASPTIETAGTCRRMRYSASWRTRVPDAKRNKAVELQAMSVVEDHYSSEGWTCIDVSGTEPFDLKLVRGDEQLHVEVKGLSGPGEAVTLTANEVRHAQTFPNCILAVVDDIRIEETPNGPAAAGGALRLWDPWIIDEDRLRPTQYRYGLT</sequence>
<comment type="caution">
    <text evidence="3">The sequence shown here is derived from an EMBL/GenBank/DDBJ whole genome shotgun (WGS) entry which is preliminary data.</text>
</comment>
<dbReference type="InterPro" id="IPR024975">
    <property type="entry name" value="NOV_C"/>
</dbReference>
<gene>
    <name evidence="3" type="ORF">BN381_370008</name>
</gene>
<dbReference type="eggNOG" id="ENOG50335XT">
    <property type="taxonomic scope" value="Bacteria"/>
</dbReference>
<dbReference type="Pfam" id="PF12102">
    <property type="entry name" value="MrcB_N"/>
    <property type="match status" value="1"/>
</dbReference>
<dbReference type="InterPro" id="IPR021961">
    <property type="entry name" value="McrB_DNA-bd"/>
</dbReference>
<reference evidence="3 4" key="1">
    <citation type="journal article" date="2013" name="ISME J.">
        <title>Metabolic model for the filamentous 'Candidatus Microthrix parvicella' based on genomic and metagenomic analyses.</title>
        <authorList>
            <person name="Jon McIlroy S."/>
            <person name="Kristiansen R."/>
            <person name="Albertsen M."/>
            <person name="Michael Karst S."/>
            <person name="Rossetti S."/>
            <person name="Lund Nielsen J."/>
            <person name="Tandoi V."/>
            <person name="James Seviour R."/>
            <person name="Nielsen P.H."/>
        </authorList>
    </citation>
    <scope>NUCLEOTIDE SEQUENCE [LARGE SCALE GENOMIC DNA]</scope>
    <source>
        <strain evidence="3 4">RN1</strain>
    </source>
</reference>
<dbReference type="Gene3D" id="3.30.920.90">
    <property type="match status" value="1"/>
</dbReference>
<dbReference type="Proteomes" id="UP000018291">
    <property type="component" value="Unassembled WGS sequence"/>
</dbReference>
<feature type="domain" description="Protein NO VEIN C-terminal" evidence="2">
    <location>
        <begin position="228"/>
        <end position="301"/>
    </location>
</feature>
<evidence type="ECO:0000313" key="4">
    <source>
        <dbReference type="Proteomes" id="UP000018291"/>
    </source>
</evidence>
<dbReference type="AlphaFoldDB" id="R4Z6A6"/>